<dbReference type="InterPro" id="IPR036165">
    <property type="entry name" value="YefM-like_sf"/>
</dbReference>
<proteinExistence type="inferred from homology"/>
<comment type="function">
    <text evidence="2">Antitoxin component of a type II toxin-antitoxin (TA) system.</text>
</comment>
<dbReference type="AlphaFoldDB" id="C3X8Q6"/>
<dbReference type="Pfam" id="PF02604">
    <property type="entry name" value="PhdYeFM_antitox"/>
    <property type="match status" value="1"/>
</dbReference>
<dbReference type="eggNOG" id="COG2161">
    <property type="taxonomic scope" value="Bacteria"/>
</dbReference>
<evidence type="ECO:0000313" key="3">
    <source>
        <dbReference type="EMBL" id="EEO29582.1"/>
    </source>
</evidence>
<evidence type="ECO:0000256" key="2">
    <source>
        <dbReference type="RuleBase" id="RU362080"/>
    </source>
</evidence>
<dbReference type="Proteomes" id="UP000005089">
    <property type="component" value="Unassembled WGS sequence"/>
</dbReference>
<dbReference type="EMBL" id="GG658170">
    <property type="protein sequence ID" value="EEO29582.1"/>
    <property type="molecule type" value="Genomic_DNA"/>
</dbReference>
<evidence type="ECO:0000313" key="4">
    <source>
        <dbReference type="Proteomes" id="UP000005089"/>
    </source>
</evidence>
<dbReference type="Gene3D" id="3.40.1620.10">
    <property type="entry name" value="YefM-like domain"/>
    <property type="match status" value="1"/>
</dbReference>
<reference evidence="3 4" key="1">
    <citation type="submission" date="2009-02" db="EMBL/GenBank/DDBJ databases">
        <title>The Genome Sequence of Oxalobacter formigenes OXCC13.</title>
        <authorList>
            <consortium name="The Broad Institute Genome Sequencing Platform"/>
            <person name="Ward D."/>
            <person name="Young S.K."/>
            <person name="Kodira C.D."/>
            <person name="Zeng Q."/>
            <person name="Koehrsen M."/>
            <person name="Alvarado L."/>
            <person name="Berlin A."/>
            <person name="Borenstein D."/>
            <person name="Chen Z."/>
            <person name="Engels R."/>
            <person name="Freedman E."/>
            <person name="Gellesch M."/>
            <person name="Goldberg J."/>
            <person name="Griggs A."/>
            <person name="Gujja S."/>
            <person name="Heiman D."/>
            <person name="Hepburn T."/>
            <person name="Howarth C."/>
            <person name="Jen D."/>
            <person name="Larson L."/>
            <person name="Lewis B."/>
            <person name="Mehta T."/>
            <person name="Park D."/>
            <person name="Pearson M."/>
            <person name="Roberts A."/>
            <person name="Saif S."/>
            <person name="Shea T."/>
            <person name="Shenoy N."/>
            <person name="Sisk P."/>
            <person name="Stolte C."/>
            <person name="Sykes S."/>
            <person name="Walk T."/>
            <person name="White J."/>
            <person name="Yandava C."/>
            <person name="Allison M.J."/>
            <person name="Lander E."/>
            <person name="Nusbaum C."/>
            <person name="Galagan J."/>
            <person name="Birren B."/>
        </authorList>
    </citation>
    <scope>NUCLEOTIDE SEQUENCE [LARGE SCALE GENOMIC DNA]</scope>
    <source>
        <strain evidence="3 4">OXCC13</strain>
    </source>
</reference>
<keyword evidence="4" id="KW-1185">Reference proteome</keyword>
<comment type="similarity">
    <text evidence="1 2">Belongs to the phD/YefM antitoxin family.</text>
</comment>
<sequence length="79" mass="8964">YEYHVISEKYFSVLEQVIKFNQPVNISTKDGHAVMISEADYRSLIETLYVSSVPGLKEQILAGMKEPLSDSQPADEVTW</sequence>
<organism evidence="3 4">
    <name type="scientific">Oxalobacter formigenes OXCC13</name>
    <dbReference type="NCBI Taxonomy" id="556269"/>
    <lineage>
        <taxon>Bacteria</taxon>
        <taxon>Pseudomonadati</taxon>
        <taxon>Pseudomonadota</taxon>
        <taxon>Betaproteobacteria</taxon>
        <taxon>Burkholderiales</taxon>
        <taxon>Oxalobacteraceae</taxon>
        <taxon>Oxalobacter</taxon>
    </lineage>
</organism>
<accession>C3X8Q6</accession>
<gene>
    <name evidence="3" type="ORF">OFBG_00610</name>
</gene>
<protein>
    <recommendedName>
        <fullName evidence="2">Antitoxin</fullName>
    </recommendedName>
</protein>
<feature type="non-terminal residue" evidence="3">
    <location>
        <position position="1"/>
    </location>
</feature>
<name>C3X8Q6_OXAFO</name>
<dbReference type="HOGENOM" id="CLU_155837_2_0_4"/>
<dbReference type="InterPro" id="IPR006442">
    <property type="entry name" value="Antitoxin_Phd/YefM"/>
</dbReference>
<evidence type="ECO:0000256" key="1">
    <source>
        <dbReference type="ARBA" id="ARBA00009981"/>
    </source>
</evidence>
<dbReference type="SUPFAM" id="SSF143120">
    <property type="entry name" value="YefM-like"/>
    <property type="match status" value="1"/>
</dbReference>
<dbReference type="STRING" id="847.BRW83_1624"/>